<gene>
    <name evidence="2" type="ORF">I6U48_12695</name>
</gene>
<sequence>MNNFTETRMDILTNKEIENNLPHSNKVESRIFSTLLDDDRVVASYKMYWLLGILDEVCEGKEEIEFNRIIARMIVYAWYPTLQYRLSFGSFDNLKKPINYIAETLGFKPNCDEAKLLAAITASEDKELQRMIKDLTYHVPYRLISPFFKKQLEGVKDSSKNKLIVELSIESETCLYKIIKDKIILNTGWADYLKENYRVIKSWIYYKIIVFLQKRNPNTPAVALKLEAPKIRKLSSATKLWNEIVIAKNIKDIYTGKEFYSENYEEYGVFSIDHFIPWSFVLHDQFWNLTPTFKNINSKKNDDLLLYDKYIGDFCDIQYEAFMYVCEKKVNSALEEYMDAFRLEDIYEFYRHCNKEIFNSQLKKCISPLYQIAVNQGFQVRENLL</sequence>
<evidence type="ECO:0000313" key="2">
    <source>
        <dbReference type="EMBL" id="MBV7273767.1"/>
    </source>
</evidence>
<evidence type="ECO:0000313" key="3">
    <source>
        <dbReference type="Proteomes" id="UP000694308"/>
    </source>
</evidence>
<dbReference type="GO" id="GO:0004519">
    <property type="term" value="F:endonuclease activity"/>
    <property type="evidence" value="ECO:0007669"/>
    <property type="project" value="UniProtKB-KW"/>
</dbReference>
<comment type="caution">
    <text evidence="2">The sequence shown here is derived from an EMBL/GenBank/DDBJ whole genome shotgun (WGS) entry which is preliminary data.</text>
</comment>
<dbReference type="InterPro" id="IPR003615">
    <property type="entry name" value="HNH_nuc"/>
</dbReference>
<dbReference type="Proteomes" id="UP000694308">
    <property type="component" value="Unassembled WGS sequence"/>
</dbReference>
<proteinExistence type="predicted"/>
<accession>A0A949TNM8</accession>
<name>A0A949TNM8_9CLOT</name>
<dbReference type="Pfam" id="PF13395">
    <property type="entry name" value="HNH_4"/>
    <property type="match status" value="1"/>
</dbReference>
<evidence type="ECO:0000259" key="1">
    <source>
        <dbReference type="Pfam" id="PF13395"/>
    </source>
</evidence>
<reference evidence="2" key="1">
    <citation type="submission" date="2020-12" db="EMBL/GenBank/DDBJ databases">
        <title>Clostridium thailandense sp. nov., a novel acetogenic bacterium isolated from peat land soil in Thailand.</title>
        <authorList>
            <person name="Chaikitkaew S."/>
            <person name="Birkeland N.K."/>
        </authorList>
    </citation>
    <scope>NUCLEOTIDE SEQUENCE</scope>
    <source>
        <strain evidence="2">PL3</strain>
    </source>
</reference>
<keyword evidence="2" id="KW-0540">Nuclease</keyword>
<keyword evidence="3" id="KW-1185">Reference proteome</keyword>
<keyword evidence="2" id="KW-0255">Endonuclease</keyword>
<protein>
    <submittedName>
        <fullName evidence="2">HNH endonuclease</fullName>
    </submittedName>
</protein>
<dbReference type="AlphaFoldDB" id="A0A949TNM8"/>
<feature type="domain" description="HNH nuclease" evidence="1">
    <location>
        <begin position="252"/>
        <end position="303"/>
    </location>
</feature>
<organism evidence="2 3">
    <name type="scientific">Clostridium thailandense</name>
    <dbReference type="NCBI Taxonomy" id="2794346"/>
    <lineage>
        <taxon>Bacteria</taxon>
        <taxon>Bacillati</taxon>
        <taxon>Bacillota</taxon>
        <taxon>Clostridia</taxon>
        <taxon>Eubacteriales</taxon>
        <taxon>Clostridiaceae</taxon>
        <taxon>Clostridium</taxon>
    </lineage>
</organism>
<keyword evidence="2" id="KW-0378">Hydrolase</keyword>
<dbReference type="EMBL" id="JAEEGC010000053">
    <property type="protein sequence ID" value="MBV7273767.1"/>
    <property type="molecule type" value="Genomic_DNA"/>
</dbReference>
<dbReference type="RefSeq" id="WP_218320834.1">
    <property type="nucleotide sequence ID" value="NZ_JAEEGC010000053.1"/>
</dbReference>